<dbReference type="InterPro" id="IPR007409">
    <property type="entry name" value="Restrct_endonuc_type1_HsdR_N"/>
</dbReference>
<organism evidence="3 4">
    <name type="scientific">Rhodopirellula baltica WH47</name>
    <dbReference type="NCBI Taxonomy" id="991778"/>
    <lineage>
        <taxon>Bacteria</taxon>
        <taxon>Pseudomonadati</taxon>
        <taxon>Planctomycetota</taxon>
        <taxon>Planctomycetia</taxon>
        <taxon>Pirellulales</taxon>
        <taxon>Pirellulaceae</taxon>
        <taxon>Rhodopirellula</taxon>
    </lineage>
</organism>
<reference evidence="3 4" key="1">
    <citation type="journal article" date="2013" name="Mar. Genomics">
        <title>Expression of sulfatases in Rhodopirellula baltica and the diversity of sulfatases in the genus Rhodopirellula.</title>
        <authorList>
            <person name="Wegner C.E."/>
            <person name="Richter-Heitmann T."/>
            <person name="Klindworth A."/>
            <person name="Klockow C."/>
            <person name="Richter M."/>
            <person name="Achstetter T."/>
            <person name="Glockner F.O."/>
            <person name="Harder J."/>
        </authorList>
    </citation>
    <scope>NUCLEOTIDE SEQUENCE [LARGE SCALE GENOMIC DNA]</scope>
    <source>
        <strain evidence="3 4">WH47</strain>
    </source>
</reference>
<dbReference type="Pfam" id="PF04851">
    <property type="entry name" value="ResIII"/>
    <property type="match status" value="1"/>
</dbReference>
<name>F2AU13_RHOBT</name>
<dbReference type="PANTHER" id="PTHR47396:SF1">
    <property type="entry name" value="ATP-DEPENDENT HELICASE IRC3-RELATED"/>
    <property type="match status" value="1"/>
</dbReference>
<dbReference type="EMBL" id="AFAR01000171">
    <property type="protein sequence ID" value="EGF26804.1"/>
    <property type="molecule type" value="Genomic_DNA"/>
</dbReference>
<dbReference type="InterPro" id="IPR050742">
    <property type="entry name" value="Helicase_Restrict-Modif_Enz"/>
</dbReference>
<dbReference type="PANTHER" id="PTHR47396">
    <property type="entry name" value="TYPE I RESTRICTION ENZYME ECOKI R PROTEIN"/>
    <property type="match status" value="1"/>
</dbReference>
<dbReference type="Gene3D" id="3.90.1570.30">
    <property type="match status" value="1"/>
</dbReference>
<dbReference type="GO" id="GO:0005524">
    <property type="term" value="F:ATP binding"/>
    <property type="evidence" value="ECO:0007669"/>
    <property type="project" value="UniProtKB-KW"/>
</dbReference>
<dbReference type="GO" id="GO:0005829">
    <property type="term" value="C:cytosol"/>
    <property type="evidence" value="ECO:0007669"/>
    <property type="project" value="TreeGrafter"/>
</dbReference>
<protein>
    <submittedName>
        <fullName evidence="3">Type I site-specific deoxyribonuclease</fullName>
    </submittedName>
</protein>
<dbReference type="GO" id="GO:0003677">
    <property type="term" value="F:DNA binding"/>
    <property type="evidence" value="ECO:0007669"/>
    <property type="project" value="UniProtKB-KW"/>
</dbReference>
<dbReference type="Gene3D" id="3.40.50.300">
    <property type="entry name" value="P-loop containing nucleotide triphosphate hydrolases"/>
    <property type="match status" value="2"/>
</dbReference>
<comment type="caution">
    <text evidence="3">The sequence shown here is derived from an EMBL/GenBank/DDBJ whole genome shotgun (WGS) entry which is preliminary data.</text>
</comment>
<feature type="domain" description="Helicase ATP-binding" evidence="2">
    <location>
        <begin position="203"/>
        <end position="363"/>
    </location>
</feature>
<dbReference type="Pfam" id="PF08463">
    <property type="entry name" value="EcoEI_R_C"/>
    <property type="match status" value="1"/>
</dbReference>
<dbReference type="InterPro" id="IPR014001">
    <property type="entry name" value="Helicase_ATP-bd"/>
</dbReference>
<dbReference type="NCBIfam" id="NF046051">
    <property type="entry name" value="restrict_EcoAI"/>
    <property type="match status" value="1"/>
</dbReference>
<dbReference type="GO" id="GO:0009307">
    <property type="term" value="P:DNA restriction-modification system"/>
    <property type="evidence" value="ECO:0007669"/>
    <property type="project" value="UniProtKB-KW"/>
</dbReference>
<dbReference type="GO" id="GO:0009035">
    <property type="term" value="F:type I site-specific deoxyribonuclease activity"/>
    <property type="evidence" value="ECO:0007669"/>
    <property type="project" value="UniProtKB-EC"/>
</dbReference>
<dbReference type="CDD" id="cd18799">
    <property type="entry name" value="SF2_C_EcoAI-like"/>
    <property type="match status" value="1"/>
</dbReference>
<dbReference type="PROSITE" id="PS51192">
    <property type="entry name" value="HELICASE_ATP_BIND_1"/>
    <property type="match status" value="1"/>
</dbReference>
<evidence type="ECO:0000256" key="1">
    <source>
        <dbReference type="SAM" id="MobiDB-lite"/>
    </source>
</evidence>
<dbReference type="Proteomes" id="UP000006222">
    <property type="component" value="Unassembled WGS sequence"/>
</dbReference>
<evidence type="ECO:0000313" key="3">
    <source>
        <dbReference type="EMBL" id="EGF26804.1"/>
    </source>
</evidence>
<feature type="compositionally biased region" description="Pro residues" evidence="1">
    <location>
        <begin position="600"/>
        <end position="611"/>
    </location>
</feature>
<dbReference type="Pfam" id="PF04313">
    <property type="entry name" value="HSDR_N"/>
    <property type="match status" value="1"/>
</dbReference>
<sequence>MVVYDKRRISRDDATEFKFMDPSEKRSLSERDICTKFITPALEQSGWDVLTQVREEVTFTDGRVIVKGKSTSRGPRKRADYVLYFKPGLPLAVVEAKDNRHSCSAGMQQALSYAHEDCLDVPFAISSNGDGFVIHDRTGTFPKKEFEVPLNSFPSPDDLWGRYLSWKKLDGQAKSIVQQNFYEDGSGKAPRYYQLKAINRSVEAIAGGKQRVLLVMATGTGKTYTAFQIIWRLWKSGARKRILFLADRNILVDQTKTNDFKPFGGAMTKIRNRKADKSFEIFLSLYQAITGPEEADKVYKEFSPDFFDLIVIDECHRGSAKDDSAWREILDYFQSATQVGLTATPKETEYVSNSHYFGDPIYTYSLRQGIDDGFLAPYKVLRVDLDKDLQGWRPTKGQTDKHGNLIEDRIYNQRDFDRSLVIEPRTELVAKRVTQFLAATNPYDKTIIFCEDIDHAERMRQAIVNCNPDLVSEDSRYVVRITGDNAEGKAQLDFFIDPEQRYPVIATTSKLMTTGVDAKTCRLIVLDQRIQSMTEFKQIIGRGTRIDEDYGKLFFTIMDFKRATELFADPDFDGDPIPDENYDPEVEKNGVSGGDDDEPGPGPGGDDPPPGEVKRYYVRDTEVSVVAERVQYYGPDGKLITESLRDYTKKKVMSRFASLDEFLQTWNASAKKAAVVAEFEEQGVLFEALADEVGKDLDPFDLLCHVVYGQPPKTRRERADEVKKRDYFAKYGEQARQVLEALLEKYANQGILSIESMEVLKVDPLDEIGTPVEIIKLFGGKQQYLAALGELELLLYATAT</sequence>
<dbReference type="SUPFAM" id="SSF52540">
    <property type="entry name" value="P-loop containing nucleoside triphosphate hydrolases"/>
    <property type="match status" value="2"/>
</dbReference>
<proteinExistence type="predicted"/>
<gene>
    <name evidence="3" type="ORF">RBWH47_04977</name>
</gene>
<dbReference type="InterPro" id="IPR013670">
    <property type="entry name" value="EcoEI_R_C_dom"/>
</dbReference>
<evidence type="ECO:0000313" key="4">
    <source>
        <dbReference type="Proteomes" id="UP000006222"/>
    </source>
</evidence>
<dbReference type="InterPro" id="IPR006935">
    <property type="entry name" value="Helicase/UvrB_N"/>
</dbReference>
<feature type="region of interest" description="Disordered" evidence="1">
    <location>
        <begin position="569"/>
        <end position="614"/>
    </location>
</feature>
<dbReference type="InterPro" id="IPR027417">
    <property type="entry name" value="P-loop_NTPase"/>
</dbReference>
<dbReference type="CDD" id="cd18032">
    <property type="entry name" value="DEXHc_RE_I_III_res"/>
    <property type="match status" value="1"/>
</dbReference>
<evidence type="ECO:0000259" key="2">
    <source>
        <dbReference type="PROSITE" id="PS51192"/>
    </source>
</evidence>
<dbReference type="AlphaFoldDB" id="F2AU13"/>
<accession>F2AU13</accession>
<dbReference type="PATRIC" id="fig|991778.3.peg.3411"/>
<dbReference type="SMART" id="SM00487">
    <property type="entry name" value="DEXDc"/>
    <property type="match status" value="1"/>
</dbReference>
<feature type="compositionally biased region" description="Acidic residues" evidence="1">
    <location>
        <begin position="569"/>
        <end position="584"/>
    </location>
</feature>